<reference evidence="2" key="1">
    <citation type="submission" date="2016-10" db="EMBL/GenBank/DDBJ databases">
        <authorList>
            <person name="Varghese N."/>
            <person name="Submissions S."/>
        </authorList>
    </citation>
    <scope>NUCLEOTIDE SEQUENCE [LARGE SCALE GENOMIC DNA]</scope>
    <source>
        <strain evidence="2">DSM 19326</strain>
    </source>
</reference>
<dbReference type="EMBL" id="FNWX01000002">
    <property type="protein sequence ID" value="SEH39748.1"/>
    <property type="molecule type" value="Genomic_DNA"/>
</dbReference>
<evidence type="ECO:0008006" key="3">
    <source>
        <dbReference type="Google" id="ProtNLM"/>
    </source>
</evidence>
<name>A0A1H6HZV4_9FLAO</name>
<proteinExistence type="predicted"/>
<evidence type="ECO:0000313" key="1">
    <source>
        <dbReference type="EMBL" id="SEH39748.1"/>
    </source>
</evidence>
<gene>
    <name evidence="1" type="ORF">SAMN05421793_102130</name>
</gene>
<sequence>MKAMNGEQIVEQLEKRKGGYFILKVDSESVKQLRNQNKTRLICQLEHKISFQCGLNHYGDGNFFIIISSKNMDIIDKKSGDKIYYEIIEDPNPLGIDILETVQILMEQDEILKEKFNELTDGRKRSILIQIKKIKGFDRQISKAIELINNPDLGKPKKRI</sequence>
<dbReference type="RefSeq" id="WP_089767931.1">
    <property type="nucleotide sequence ID" value="NZ_FNWX01000002.1"/>
</dbReference>
<protein>
    <recommendedName>
        <fullName evidence="3">DUF1905 domain-containing protein</fullName>
    </recommendedName>
</protein>
<organism evidence="1 2">
    <name type="scientific">Epilithonimonas hominis</name>
    <dbReference type="NCBI Taxonomy" id="420404"/>
    <lineage>
        <taxon>Bacteria</taxon>
        <taxon>Pseudomonadati</taxon>
        <taxon>Bacteroidota</taxon>
        <taxon>Flavobacteriia</taxon>
        <taxon>Flavobacteriales</taxon>
        <taxon>Weeksellaceae</taxon>
        <taxon>Chryseobacterium group</taxon>
        <taxon>Epilithonimonas</taxon>
    </lineage>
</organism>
<accession>A0A1H6HZV4</accession>
<keyword evidence="2" id="KW-1185">Reference proteome</keyword>
<dbReference type="STRING" id="420404.SAMN05421793_102130"/>
<evidence type="ECO:0000313" key="2">
    <source>
        <dbReference type="Proteomes" id="UP000198555"/>
    </source>
</evidence>
<dbReference type="Proteomes" id="UP000198555">
    <property type="component" value="Unassembled WGS sequence"/>
</dbReference>
<dbReference type="AlphaFoldDB" id="A0A1H6HZV4"/>